<name>A0A6J6BD32_9ZZZZ</name>
<organism evidence="2">
    <name type="scientific">freshwater metagenome</name>
    <dbReference type="NCBI Taxonomy" id="449393"/>
    <lineage>
        <taxon>unclassified sequences</taxon>
        <taxon>metagenomes</taxon>
        <taxon>ecological metagenomes</taxon>
    </lineage>
</organism>
<dbReference type="CDD" id="cd02947">
    <property type="entry name" value="TRX_family"/>
    <property type="match status" value="1"/>
</dbReference>
<feature type="domain" description="Thioredoxin" evidence="1">
    <location>
        <begin position="9"/>
        <end position="131"/>
    </location>
</feature>
<dbReference type="Gene3D" id="3.40.30.10">
    <property type="entry name" value="Glutaredoxin"/>
    <property type="match status" value="1"/>
</dbReference>
<dbReference type="PANTHER" id="PTHR45663">
    <property type="entry name" value="GEO12009P1"/>
    <property type="match status" value="1"/>
</dbReference>
<evidence type="ECO:0000259" key="1">
    <source>
        <dbReference type="PROSITE" id="PS51352"/>
    </source>
</evidence>
<dbReference type="EMBL" id="CAFBLF010000071">
    <property type="protein sequence ID" value="CAB4864574.1"/>
    <property type="molecule type" value="Genomic_DNA"/>
</dbReference>
<dbReference type="Pfam" id="PF00085">
    <property type="entry name" value="Thioredoxin"/>
    <property type="match status" value="1"/>
</dbReference>
<protein>
    <submittedName>
        <fullName evidence="2">Unannotated protein</fullName>
    </submittedName>
</protein>
<dbReference type="GO" id="GO:0015035">
    <property type="term" value="F:protein-disulfide reductase activity"/>
    <property type="evidence" value="ECO:0007669"/>
    <property type="project" value="TreeGrafter"/>
</dbReference>
<reference evidence="2" key="1">
    <citation type="submission" date="2020-05" db="EMBL/GenBank/DDBJ databases">
        <authorList>
            <person name="Chiriac C."/>
            <person name="Salcher M."/>
            <person name="Ghai R."/>
            <person name="Kavagutti S V."/>
        </authorList>
    </citation>
    <scope>NUCLEOTIDE SEQUENCE</scope>
</reference>
<dbReference type="EMBL" id="CAEZSG010000064">
    <property type="protein sequence ID" value="CAB4536881.1"/>
    <property type="molecule type" value="Genomic_DNA"/>
</dbReference>
<sequence length="143" mass="15466">MEYGIVAGLLVVSTLLGFLWKSRQGHVVAQSGSTISLDFREAGKTTILQFTTPVCGPCAQLKPRLEKIANFRSDVAYRDIDAIEHLDLANRLSIRSTPTTLIVSPDGEIRARINGIAPAETFINAIEGTIPARSVTATEETVI</sequence>
<evidence type="ECO:0000313" key="4">
    <source>
        <dbReference type="EMBL" id="CAB4864574.1"/>
    </source>
</evidence>
<proteinExistence type="predicted"/>
<dbReference type="SUPFAM" id="SSF52833">
    <property type="entry name" value="Thioredoxin-like"/>
    <property type="match status" value="1"/>
</dbReference>
<evidence type="ECO:0000313" key="2">
    <source>
        <dbReference type="EMBL" id="CAB4536881.1"/>
    </source>
</evidence>
<dbReference type="GO" id="GO:0005737">
    <property type="term" value="C:cytoplasm"/>
    <property type="evidence" value="ECO:0007669"/>
    <property type="project" value="TreeGrafter"/>
</dbReference>
<evidence type="ECO:0000313" key="3">
    <source>
        <dbReference type="EMBL" id="CAB4580943.1"/>
    </source>
</evidence>
<dbReference type="AlphaFoldDB" id="A0A6J6BD32"/>
<accession>A0A6J6BD32</accession>
<dbReference type="InterPro" id="IPR013766">
    <property type="entry name" value="Thioredoxin_domain"/>
</dbReference>
<gene>
    <name evidence="2" type="ORF">UFOPK1413_00524</name>
    <name evidence="3" type="ORF">UFOPK1767_00314</name>
    <name evidence="4" type="ORF">UFOPK3339_00580</name>
</gene>
<dbReference type="PROSITE" id="PS51352">
    <property type="entry name" value="THIOREDOXIN_2"/>
    <property type="match status" value="1"/>
</dbReference>
<dbReference type="PANTHER" id="PTHR45663:SF11">
    <property type="entry name" value="GEO12009P1"/>
    <property type="match status" value="1"/>
</dbReference>
<dbReference type="InterPro" id="IPR036249">
    <property type="entry name" value="Thioredoxin-like_sf"/>
</dbReference>
<dbReference type="EMBL" id="CAEZTZ010000025">
    <property type="protein sequence ID" value="CAB4580943.1"/>
    <property type="molecule type" value="Genomic_DNA"/>
</dbReference>